<gene>
    <name evidence="2" type="ORF">Pla133_47730</name>
</gene>
<protein>
    <submittedName>
        <fullName evidence="2">Uncharacterized protein</fullName>
    </submittedName>
</protein>
<organism evidence="2 3">
    <name type="scientific">Engelhardtia mirabilis</name>
    <dbReference type="NCBI Taxonomy" id="2528011"/>
    <lineage>
        <taxon>Bacteria</taxon>
        <taxon>Pseudomonadati</taxon>
        <taxon>Planctomycetota</taxon>
        <taxon>Planctomycetia</taxon>
        <taxon>Planctomycetia incertae sedis</taxon>
        <taxon>Engelhardtia</taxon>
    </lineage>
</organism>
<feature type="compositionally biased region" description="Basic and acidic residues" evidence="1">
    <location>
        <begin position="23"/>
        <end position="35"/>
    </location>
</feature>
<dbReference type="EMBL" id="CP036287">
    <property type="protein sequence ID" value="QDU69652.1"/>
    <property type="molecule type" value="Genomic_DNA"/>
</dbReference>
<accession>A0A518BRP6</accession>
<keyword evidence="3" id="KW-1185">Reference proteome</keyword>
<feature type="region of interest" description="Disordered" evidence="1">
    <location>
        <begin position="1"/>
        <end position="59"/>
    </location>
</feature>
<dbReference type="AlphaFoldDB" id="A0A518BRP6"/>
<reference evidence="2 3" key="1">
    <citation type="submission" date="2019-02" db="EMBL/GenBank/DDBJ databases">
        <title>Deep-cultivation of Planctomycetes and their phenomic and genomic characterization uncovers novel biology.</title>
        <authorList>
            <person name="Wiegand S."/>
            <person name="Jogler M."/>
            <person name="Boedeker C."/>
            <person name="Pinto D."/>
            <person name="Vollmers J."/>
            <person name="Rivas-Marin E."/>
            <person name="Kohn T."/>
            <person name="Peeters S.H."/>
            <person name="Heuer A."/>
            <person name="Rast P."/>
            <person name="Oberbeckmann S."/>
            <person name="Bunk B."/>
            <person name="Jeske O."/>
            <person name="Meyerdierks A."/>
            <person name="Storesund J.E."/>
            <person name="Kallscheuer N."/>
            <person name="Luecker S."/>
            <person name="Lage O.M."/>
            <person name="Pohl T."/>
            <person name="Merkel B.J."/>
            <person name="Hornburger P."/>
            <person name="Mueller R.-W."/>
            <person name="Bruemmer F."/>
            <person name="Labrenz M."/>
            <person name="Spormann A.M."/>
            <person name="Op den Camp H."/>
            <person name="Overmann J."/>
            <person name="Amann R."/>
            <person name="Jetten M.S.M."/>
            <person name="Mascher T."/>
            <person name="Medema M.H."/>
            <person name="Devos D.P."/>
            <person name="Kaster A.-K."/>
            <person name="Ovreas L."/>
            <person name="Rohde M."/>
            <person name="Galperin M.Y."/>
            <person name="Jogler C."/>
        </authorList>
    </citation>
    <scope>NUCLEOTIDE SEQUENCE [LARGE SCALE GENOMIC DNA]</scope>
    <source>
        <strain evidence="2 3">Pla133</strain>
    </source>
</reference>
<name>A0A518BRP6_9BACT</name>
<evidence type="ECO:0000313" key="2">
    <source>
        <dbReference type="EMBL" id="QDU69652.1"/>
    </source>
</evidence>
<evidence type="ECO:0000256" key="1">
    <source>
        <dbReference type="SAM" id="MobiDB-lite"/>
    </source>
</evidence>
<dbReference type="Proteomes" id="UP000316921">
    <property type="component" value="Chromosome"/>
</dbReference>
<evidence type="ECO:0000313" key="3">
    <source>
        <dbReference type="Proteomes" id="UP000316921"/>
    </source>
</evidence>
<dbReference type="KEGG" id="pbap:Pla133_47730"/>
<proteinExistence type="predicted"/>
<sequence length="59" mass="6664">MALMQSGLAMQFEQRSRQSVVENQHREPGDDESGRECQGAATHSNHLRRDRGGRFFSAC</sequence>